<reference evidence="1" key="1">
    <citation type="submission" date="2020-07" db="EMBL/GenBank/DDBJ databases">
        <authorList>
            <person name="Lin J."/>
        </authorList>
    </citation>
    <scope>NUCLEOTIDE SEQUENCE</scope>
</reference>
<dbReference type="Gene3D" id="3.40.50.300">
    <property type="entry name" value="P-loop containing nucleotide triphosphate hydrolases"/>
    <property type="match status" value="1"/>
</dbReference>
<dbReference type="InterPro" id="IPR027032">
    <property type="entry name" value="Twinkle-like"/>
</dbReference>
<dbReference type="AlphaFoldDB" id="A0A6V7NTM8"/>
<gene>
    <name evidence="1" type="ORF">CB5_LOCUS4897</name>
</gene>
<proteinExistence type="predicted"/>
<dbReference type="Pfam" id="PF13481">
    <property type="entry name" value="AAA_25"/>
    <property type="match status" value="1"/>
</dbReference>
<dbReference type="GO" id="GO:0043139">
    <property type="term" value="F:5'-3' DNA helicase activity"/>
    <property type="evidence" value="ECO:0007669"/>
    <property type="project" value="InterPro"/>
</dbReference>
<protein>
    <recommendedName>
        <fullName evidence="2">Twinkle homolog protein, chloroplastic/mitochondrial</fullName>
    </recommendedName>
</protein>
<dbReference type="PANTHER" id="PTHR12873:SF0">
    <property type="entry name" value="TWINKLE MTDNA HELICASE"/>
    <property type="match status" value="1"/>
</dbReference>
<sequence length="168" mass="19738">MEKQKQGRGIAGLLTDASEYAFPDACDMHISASDREMRFGMVKEHARKLLEKHIRKPFFNARYADSVERMSVEEFEQGKEWLNDTFHLIRRGEDDCLPSVKWVLELAKAAVRRYRVRGLVIDPYNELDHQRPPNQTETEYVSQILTMIKRFAQHHGCHVWFVAHPKQV</sequence>
<evidence type="ECO:0000313" key="1">
    <source>
        <dbReference type="EMBL" id="CAD1821686.1"/>
    </source>
</evidence>
<dbReference type="EMBL" id="LR862141">
    <property type="protein sequence ID" value="CAD1821686.1"/>
    <property type="molecule type" value="Genomic_DNA"/>
</dbReference>
<dbReference type="InterPro" id="IPR027417">
    <property type="entry name" value="P-loop_NTPase"/>
</dbReference>
<dbReference type="GO" id="GO:0003697">
    <property type="term" value="F:single-stranded DNA binding"/>
    <property type="evidence" value="ECO:0007669"/>
    <property type="project" value="InterPro"/>
</dbReference>
<evidence type="ECO:0008006" key="2">
    <source>
        <dbReference type="Google" id="ProtNLM"/>
    </source>
</evidence>
<dbReference type="PANTHER" id="PTHR12873">
    <property type="entry name" value="T7-LIKE MITOCHONDRIAL DNA HELICASE"/>
    <property type="match status" value="1"/>
</dbReference>
<name>A0A6V7NTM8_ANACO</name>
<dbReference type="SUPFAM" id="SSF52540">
    <property type="entry name" value="P-loop containing nucleoside triphosphate hydrolases"/>
    <property type="match status" value="1"/>
</dbReference>
<accession>A0A6V7NTM8</accession>
<organism evidence="1">
    <name type="scientific">Ananas comosus var. bracteatus</name>
    <name type="common">red pineapple</name>
    <dbReference type="NCBI Taxonomy" id="296719"/>
    <lineage>
        <taxon>Eukaryota</taxon>
        <taxon>Viridiplantae</taxon>
        <taxon>Streptophyta</taxon>
        <taxon>Embryophyta</taxon>
        <taxon>Tracheophyta</taxon>
        <taxon>Spermatophyta</taxon>
        <taxon>Magnoliopsida</taxon>
        <taxon>Liliopsida</taxon>
        <taxon>Poales</taxon>
        <taxon>Bromeliaceae</taxon>
        <taxon>Bromelioideae</taxon>
        <taxon>Ananas</taxon>
    </lineage>
</organism>